<dbReference type="Pfam" id="PF03098">
    <property type="entry name" value="An_peroxidase"/>
    <property type="match status" value="1"/>
</dbReference>
<dbReference type="AlphaFoldDB" id="A0A397PFG2"/>
<reference evidence="5 6" key="1">
    <citation type="submission" date="2018-08" db="EMBL/GenBank/DDBJ databases">
        <title>Genomic Encyclopedia of Archaeal and Bacterial Type Strains, Phase II (KMG-II): from individual species to whole genera.</title>
        <authorList>
            <person name="Goeker M."/>
        </authorList>
    </citation>
    <scope>NUCLEOTIDE SEQUENCE [LARGE SCALE GENOMIC DNA]</scope>
    <source>
        <strain evidence="5 6">DSM 5002</strain>
    </source>
</reference>
<name>A0A397PFG2_9HYPH</name>
<organism evidence="5 6">
    <name type="scientific">Dichotomicrobium thermohalophilum</name>
    <dbReference type="NCBI Taxonomy" id="933063"/>
    <lineage>
        <taxon>Bacteria</taxon>
        <taxon>Pseudomonadati</taxon>
        <taxon>Pseudomonadota</taxon>
        <taxon>Alphaproteobacteria</taxon>
        <taxon>Hyphomicrobiales</taxon>
        <taxon>Hyphomicrobiaceae</taxon>
        <taxon>Dichotomicrobium</taxon>
    </lineage>
</organism>
<dbReference type="PANTHER" id="PTHR11475:SF4">
    <property type="entry name" value="CHORION PEROXIDASE"/>
    <property type="match status" value="1"/>
</dbReference>
<gene>
    <name evidence="5" type="ORF">BXY53_2264</name>
</gene>
<dbReference type="InterPro" id="IPR001343">
    <property type="entry name" value="Hemolysn_Ca-bd"/>
</dbReference>
<keyword evidence="5" id="KW-0560">Oxidoreductase</keyword>
<dbReference type="Pfam" id="PF00353">
    <property type="entry name" value="HemolysinCabind"/>
    <property type="match status" value="2"/>
</dbReference>
<feature type="compositionally biased region" description="Basic and acidic residues" evidence="4">
    <location>
        <begin position="83"/>
        <end position="92"/>
    </location>
</feature>
<comment type="subcellular location">
    <subcellularLocation>
        <location evidence="1">Secreted</location>
    </subcellularLocation>
</comment>
<keyword evidence="3" id="KW-0325">Glycoprotein</keyword>
<keyword evidence="5" id="KW-0575">Peroxidase</keyword>
<feature type="region of interest" description="Disordered" evidence="4">
    <location>
        <begin position="28"/>
        <end position="125"/>
    </location>
</feature>
<dbReference type="InterPro" id="IPR011049">
    <property type="entry name" value="Serralysin-like_metalloprot_C"/>
</dbReference>
<protein>
    <submittedName>
        <fullName evidence="5">Heme peroxidase</fullName>
    </submittedName>
</protein>
<dbReference type="Gene3D" id="2.150.10.10">
    <property type="entry name" value="Serralysin-like metalloprotease, C-terminal"/>
    <property type="match status" value="1"/>
</dbReference>
<dbReference type="InterPro" id="IPR019791">
    <property type="entry name" value="Haem_peroxidase_animal"/>
</dbReference>
<dbReference type="Proteomes" id="UP000266273">
    <property type="component" value="Unassembled WGS sequence"/>
</dbReference>
<dbReference type="OrthoDB" id="7876310at2"/>
<evidence type="ECO:0000256" key="3">
    <source>
        <dbReference type="ARBA" id="ARBA00023180"/>
    </source>
</evidence>
<dbReference type="PROSITE" id="PS50292">
    <property type="entry name" value="PEROXIDASE_3"/>
    <property type="match status" value="1"/>
</dbReference>
<dbReference type="SUPFAM" id="SSF48113">
    <property type="entry name" value="Heme-dependent peroxidases"/>
    <property type="match status" value="1"/>
</dbReference>
<keyword evidence="2" id="KW-0964">Secreted</keyword>
<dbReference type="PANTHER" id="PTHR11475">
    <property type="entry name" value="OXIDASE/PEROXIDASE"/>
    <property type="match status" value="1"/>
</dbReference>
<proteinExistence type="predicted"/>
<dbReference type="GO" id="GO:0005509">
    <property type="term" value="F:calcium ion binding"/>
    <property type="evidence" value="ECO:0007669"/>
    <property type="project" value="InterPro"/>
</dbReference>
<dbReference type="SUPFAM" id="SSF51120">
    <property type="entry name" value="beta-Roll"/>
    <property type="match status" value="1"/>
</dbReference>
<evidence type="ECO:0000313" key="6">
    <source>
        <dbReference type="Proteomes" id="UP000266273"/>
    </source>
</evidence>
<evidence type="ECO:0000256" key="2">
    <source>
        <dbReference type="ARBA" id="ARBA00022525"/>
    </source>
</evidence>
<feature type="compositionally biased region" description="Basic and acidic residues" evidence="4">
    <location>
        <begin position="28"/>
        <end position="71"/>
    </location>
</feature>
<dbReference type="InterPro" id="IPR037120">
    <property type="entry name" value="Haem_peroxidase_sf_animal"/>
</dbReference>
<dbReference type="InterPro" id="IPR010255">
    <property type="entry name" value="Haem_peroxidase_sf"/>
</dbReference>
<dbReference type="GO" id="GO:0005576">
    <property type="term" value="C:extracellular region"/>
    <property type="evidence" value="ECO:0007669"/>
    <property type="project" value="UniProtKB-SubCell"/>
</dbReference>
<keyword evidence="6" id="KW-1185">Reference proteome</keyword>
<dbReference type="GO" id="GO:0006979">
    <property type="term" value="P:response to oxidative stress"/>
    <property type="evidence" value="ECO:0007669"/>
    <property type="project" value="InterPro"/>
</dbReference>
<comment type="caution">
    <text evidence="5">The sequence shown here is derived from an EMBL/GenBank/DDBJ whole genome shotgun (WGS) entry which is preliminary data.</text>
</comment>
<dbReference type="EMBL" id="QXDF01000002">
    <property type="protein sequence ID" value="RIA47698.1"/>
    <property type="molecule type" value="Genomic_DNA"/>
</dbReference>
<evidence type="ECO:0000256" key="4">
    <source>
        <dbReference type="SAM" id="MobiDB-lite"/>
    </source>
</evidence>
<dbReference type="RefSeq" id="WP_119062061.1">
    <property type="nucleotide sequence ID" value="NZ_QXDF01000002.1"/>
</dbReference>
<dbReference type="GO" id="GO:0020037">
    <property type="term" value="F:heme binding"/>
    <property type="evidence" value="ECO:0007669"/>
    <property type="project" value="InterPro"/>
</dbReference>
<dbReference type="PRINTS" id="PR00457">
    <property type="entry name" value="ANPEROXIDASE"/>
</dbReference>
<dbReference type="Gene3D" id="1.10.640.10">
    <property type="entry name" value="Haem peroxidase domain superfamily, animal type"/>
    <property type="match status" value="1"/>
</dbReference>
<dbReference type="GO" id="GO:0004601">
    <property type="term" value="F:peroxidase activity"/>
    <property type="evidence" value="ECO:0007669"/>
    <property type="project" value="UniProtKB-KW"/>
</dbReference>
<evidence type="ECO:0000256" key="1">
    <source>
        <dbReference type="ARBA" id="ARBA00004613"/>
    </source>
</evidence>
<dbReference type="PRINTS" id="PR00313">
    <property type="entry name" value="CABNDNGRPT"/>
</dbReference>
<evidence type="ECO:0000313" key="5">
    <source>
        <dbReference type="EMBL" id="RIA47698.1"/>
    </source>
</evidence>
<sequence length="783" mass="86649">MKTLGKGNQDVFAYMAKLFADEIETFHRDVDKRATRADKDEKSENLRFDYGSKTHDSRDDHDNNAYDKIGRWDSLPHWQPQKPDFDKPDFHKPPFHIPGWPFDDPDDKPDKDPDTPPDQSGDPHEALRDLEMRSMDGSGNNDAYENWGAADSQFLRLTKAYYEYHGDSTEPLEPRTNYRALSNDVIKQDAPIENSFGVNDLFTFFGQFIDHDIDIAAEGTEEGPYIIAPEDEPNPNFVGAKLGIESSTKVDGTGSDASNPPQHANGITSFVDASSVYGSDQATLASLRDTDKPWLLATSAGGDLLPIGDSPRDQFQAGDVRAGENSALTSMHTIWVKEHNRIAEELRTKFPDWSADDIFDATKIKVEALMQHIVFDEWLPLLVGAENIPEYGGYDPTINAGISHEFATAAFRLGHSLLSSQVLRTRENGDSAGDLALSQMFFNAAILKDAGSVDTLVRGIAEQTAQEIDQHLVEDVRSLLFPSPGGVQVRDLSVLNHLRGLDHGLGTLNEVRDELGLGKHQSFLDLTGGNRDLADALAGHYDTVDDVDLWIGGLIEEPVEGSQLGESFQTIVVDQFVRLRDGDSYYFEKRLADNPLLLDEIKQTSFSEIIKRNTDIAYLQDDAFIAHDRIGGDDHDDFLVGTSSHDLVIGFEGNDRLMGRQGDDDIYGSEGHDRMYGGLGDDLMNGGHGNDVMFGGFGSDTFVFEQGSGHDKVIGFGRHDKLDLSDYGFSSVDEVKTASTHKRGGTTIELSENGDKVELVGVKLWRLDEDNFILDQDSDGLYV</sequence>
<accession>A0A397PFG2</accession>